<keyword evidence="9" id="KW-1185">Reference proteome</keyword>
<feature type="transmembrane region" description="Helical" evidence="7">
    <location>
        <begin position="20"/>
        <end position="43"/>
    </location>
</feature>
<evidence type="ECO:0000256" key="4">
    <source>
        <dbReference type="ARBA" id="ARBA00023136"/>
    </source>
</evidence>
<protein>
    <recommendedName>
        <fullName evidence="7">Flagellar protein</fullName>
    </recommendedName>
</protein>
<evidence type="ECO:0000256" key="2">
    <source>
        <dbReference type="ARBA" id="ARBA00022692"/>
    </source>
</evidence>
<evidence type="ECO:0000256" key="6">
    <source>
        <dbReference type="ARBA" id="ARBA00037937"/>
    </source>
</evidence>
<organism evidence="8 9">
    <name type="scientific">Pistricoccus aurantiacus</name>
    <dbReference type="NCBI Taxonomy" id="1883414"/>
    <lineage>
        <taxon>Bacteria</taxon>
        <taxon>Pseudomonadati</taxon>
        <taxon>Pseudomonadota</taxon>
        <taxon>Gammaproteobacteria</taxon>
        <taxon>Oceanospirillales</taxon>
        <taxon>Halomonadaceae</taxon>
        <taxon>Pistricoccus</taxon>
    </lineage>
</organism>
<dbReference type="GO" id="GO:0009425">
    <property type="term" value="C:bacterial-type flagellum basal body"/>
    <property type="evidence" value="ECO:0007669"/>
    <property type="project" value="UniProtKB-SubCell"/>
</dbReference>
<evidence type="ECO:0000313" key="8">
    <source>
        <dbReference type="EMBL" id="QEA39697.1"/>
    </source>
</evidence>
<dbReference type="PANTHER" id="PTHR38766:SF1">
    <property type="entry name" value="FLAGELLAR PROTEIN FLIO"/>
    <property type="match status" value="1"/>
</dbReference>
<keyword evidence="3 7" id="KW-1133">Transmembrane helix</keyword>
<keyword evidence="5 7" id="KW-0975">Bacterial flagellum</keyword>
<keyword evidence="8" id="KW-0282">Flagellum</keyword>
<dbReference type="KEGG" id="paur:FGL86_11885"/>
<gene>
    <name evidence="8" type="primary">fliO</name>
    <name evidence="8" type="ORF">FGL86_11885</name>
</gene>
<dbReference type="OrthoDB" id="6897726at2"/>
<comment type="similarity">
    <text evidence="6 7">Belongs to the FliO/MopB family.</text>
</comment>
<dbReference type="InterPro" id="IPR022781">
    <property type="entry name" value="Flagellar_biosynth_FliO"/>
</dbReference>
<dbReference type="RefSeq" id="WP_147184745.1">
    <property type="nucleotide sequence ID" value="NZ_CP042382.1"/>
</dbReference>
<dbReference type="EMBL" id="CP042382">
    <property type="protein sequence ID" value="QEA39697.1"/>
    <property type="molecule type" value="Genomic_DNA"/>
</dbReference>
<evidence type="ECO:0000256" key="3">
    <source>
        <dbReference type="ARBA" id="ARBA00022989"/>
    </source>
</evidence>
<evidence type="ECO:0000256" key="5">
    <source>
        <dbReference type="ARBA" id="ARBA00023143"/>
    </source>
</evidence>
<accession>A0A5B8SUI7</accession>
<keyword evidence="4 7" id="KW-0472">Membrane</keyword>
<comment type="subcellular location">
    <subcellularLocation>
        <location evidence="7">Cell membrane</location>
    </subcellularLocation>
    <subcellularLocation>
        <location evidence="7">Bacterial flagellum basal body</location>
    </subcellularLocation>
</comment>
<dbReference type="NCBIfam" id="TIGR03500">
    <property type="entry name" value="FliO_TIGR"/>
    <property type="match status" value="1"/>
</dbReference>
<sequence>MSAKTENAQQAMNAIQSSDSLLGLAALGKVALSLALIIGLILLASRLMRRLRPGQANAAKALQVVAGTAVGNRERVVIVEVADTWLVLGVGGGQVNKLHEMPAPEPDSTVTMDLEGESFAQRFAGALKHNALKHSASVWGEGKKRGRKKKESP</sequence>
<dbReference type="InterPro" id="IPR052205">
    <property type="entry name" value="FliO/MopB"/>
</dbReference>
<proteinExistence type="inferred from homology"/>
<name>A0A5B8SUI7_9GAMM</name>
<reference evidence="8 9" key="1">
    <citation type="submission" date="2019-06" db="EMBL/GenBank/DDBJ databases">
        <title>Genome analyses of bacteria isolated from kimchi.</title>
        <authorList>
            <person name="Lee S."/>
            <person name="Ahn S."/>
            <person name="Roh S."/>
        </authorList>
    </citation>
    <scope>NUCLEOTIDE SEQUENCE [LARGE SCALE GENOMIC DNA]</scope>
    <source>
        <strain evidence="8 9">CBA4606</strain>
    </source>
</reference>
<dbReference type="PANTHER" id="PTHR38766">
    <property type="entry name" value="FLAGELLAR PROTEIN FLIO"/>
    <property type="match status" value="1"/>
</dbReference>
<dbReference type="AlphaFoldDB" id="A0A5B8SUI7"/>
<dbReference type="GO" id="GO:0005886">
    <property type="term" value="C:plasma membrane"/>
    <property type="evidence" value="ECO:0007669"/>
    <property type="project" value="UniProtKB-SubCell"/>
</dbReference>
<evidence type="ECO:0000313" key="9">
    <source>
        <dbReference type="Proteomes" id="UP000321272"/>
    </source>
</evidence>
<keyword evidence="8" id="KW-0969">Cilium</keyword>
<keyword evidence="1 7" id="KW-1003">Cell membrane</keyword>
<evidence type="ECO:0000256" key="1">
    <source>
        <dbReference type="ARBA" id="ARBA00022475"/>
    </source>
</evidence>
<dbReference type="Pfam" id="PF04347">
    <property type="entry name" value="FliO"/>
    <property type="match status" value="1"/>
</dbReference>
<dbReference type="GO" id="GO:0044781">
    <property type="term" value="P:bacterial-type flagellum organization"/>
    <property type="evidence" value="ECO:0007669"/>
    <property type="project" value="UniProtKB-UniRule"/>
</dbReference>
<keyword evidence="2 7" id="KW-0812">Transmembrane</keyword>
<keyword evidence="8" id="KW-0966">Cell projection</keyword>
<dbReference type="Proteomes" id="UP000321272">
    <property type="component" value="Chromosome"/>
</dbReference>
<evidence type="ECO:0000256" key="7">
    <source>
        <dbReference type="RuleBase" id="RU362064"/>
    </source>
</evidence>